<evidence type="ECO:0000256" key="1">
    <source>
        <dbReference type="SAM" id="MobiDB-lite"/>
    </source>
</evidence>
<proteinExistence type="predicted"/>
<accession>A0A182EH70</accession>
<evidence type="ECO:0000313" key="4">
    <source>
        <dbReference type="WBParaSite" id="nOo.2.0.1.t07444-RA"/>
    </source>
</evidence>
<gene>
    <name evidence="2" type="ORF">NOO_LOCUS7444</name>
</gene>
<name>A0A182EH70_ONCOC</name>
<reference evidence="2 3" key="2">
    <citation type="submission" date="2018-08" db="EMBL/GenBank/DDBJ databases">
        <authorList>
            <person name="Laetsch R D."/>
            <person name="Stevens L."/>
            <person name="Kumar S."/>
            <person name="Blaxter L. M."/>
        </authorList>
    </citation>
    <scope>NUCLEOTIDE SEQUENCE [LARGE SCALE GENOMIC DNA]</scope>
</reference>
<dbReference type="AlphaFoldDB" id="A0A182EH70"/>
<organism evidence="4">
    <name type="scientific">Onchocerca ochengi</name>
    <name type="common">Filarial nematode worm</name>
    <dbReference type="NCBI Taxonomy" id="42157"/>
    <lineage>
        <taxon>Eukaryota</taxon>
        <taxon>Metazoa</taxon>
        <taxon>Ecdysozoa</taxon>
        <taxon>Nematoda</taxon>
        <taxon>Chromadorea</taxon>
        <taxon>Rhabditida</taxon>
        <taxon>Spirurina</taxon>
        <taxon>Spiruromorpha</taxon>
        <taxon>Filarioidea</taxon>
        <taxon>Onchocercidae</taxon>
        <taxon>Onchocerca</taxon>
    </lineage>
</organism>
<protein>
    <submittedName>
        <fullName evidence="2 4">Uncharacterized protein</fullName>
    </submittedName>
</protein>
<dbReference type="WBParaSite" id="nOo.2.0.1.t07444-RA">
    <property type="protein sequence ID" value="nOo.2.0.1.t07444-RA"/>
    <property type="gene ID" value="nOo.2.0.1.g07444"/>
</dbReference>
<feature type="compositionally biased region" description="Basic and acidic residues" evidence="1">
    <location>
        <begin position="181"/>
        <end position="198"/>
    </location>
</feature>
<evidence type="ECO:0000313" key="3">
    <source>
        <dbReference type="Proteomes" id="UP000271087"/>
    </source>
</evidence>
<dbReference type="EMBL" id="UYRW01002658">
    <property type="protein sequence ID" value="VDK86231.1"/>
    <property type="molecule type" value="Genomic_DNA"/>
</dbReference>
<dbReference type="STRING" id="42157.A0A182EH70"/>
<keyword evidence="3" id="KW-1185">Reference proteome</keyword>
<reference evidence="4" key="1">
    <citation type="submission" date="2016-06" db="UniProtKB">
        <authorList>
            <consortium name="WormBaseParasite"/>
        </authorList>
    </citation>
    <scope>IDENTIFICATION</scope>
</reference>
<dbReference type="Proteomes" id="UP000271087">
    <property type="component" value="Unassembled WGS sequence"/>
</dbReference>
<feature type="region of interest" description="Disordered" evidence="1">
    <location>
        <begin position="155"/>
        <end position="206"/>
    </location>
</feature>
<evidence type="ECO:0000313" key="2">
    <source>
        <dbReference type="EMBL" id="VDK86231.1"/>
    </source>
</evidence>
<sequence length="206" mass="24447">MDERYQNSPRSNMGIVKQNKDSIYNDSVIGKSAELIQSGRDPYMEYYGRNKSPVYRNEKRLRSDYLNDLERQQYRNRESPSYLYEEPERNDANRHGVEVQPDFQMKHGCRKSKCSRFWKSFRRLFNVKEERDGRRCDRSWEEELADERYPRVREATSVSSIASVITPAETKATQTLPPHPPAEKEKTEEKEKSMEKVMKSSMVLNF</sequence>